<feature type="compositionally biased region" description="Basic and acidic residues" evidence="1">
    <location>
        <begin position="250"/>
        <end position="262"/>
    </location>
</feature>
<keyword evidence="3" id="KW-1185">Reference proteome</keyword>
<feature type="compositionally biased region" description="Gly residues" evidence="1">
    <location>
        <begin position="398"/>
        <end position="408"/>
    </location>
</feature>
<dbReference type="Proteomes" id="UP000355283">
    <property type="component" value="Unassembled WGS sequence"/>
</dbReference>
<dbReference type="EMBL" id="SDOX01000073">
    <property type="protein sequence ID" value="TFJ83064.1"/>
    <property type="molecule type" value="Genomic_DNA"/>
</dbReference>
<evidence type="ECO:0000313" key="3">
    <source>
        <dbReference type="Proteomes" id="UP000355283"/>
    </source>
</evidence>
<comment type="caution">
    <text evidence="2">The sequence shown here is derived from an EMBL/GenBank/DDBJ whole genome shotgun (WGS) entry which is preliminary data.</text>
</comment>
<feature type="region of interest" description="Disordered" evidence="1">
    <location>
        <begin position="355"/>
        <end position="434"/>
    </location>
</feature>
<feature type="compositionally biased region" description="Basic and acidic residues" evidence="1">
    <location>
        <begin position="39"/>
        <end position="48"/>
    </location>
</feature>
<feature type="compositionally biased region" description="Low complexity" evidence="1">
    <location>
        <begin position="158"/>
        <end position="169"/>
    </location>
</feature>
<feature type="compositionally biased region" description="Pro residues" evidence="1">
    <location>
        <begin position="79"/>
        <end position="92"/>
    </location>
</feature>
<feature type="compositionally biased region" description="Low complexity" evidence="1">
    <location>
        <begin position="122"/>
        <end position="139"/>
    </location>
</feature>
<protein>
    <submittedName>
        <fullName evidence="2">Uncharacterized protein</fullName>
    </submittedName>
</protein>
<feature type="compositionally biased region" description="Acidic residues" evidence="1">
    <location>
        <begin position="368"/>
        <end position="380"/>
    </location>
</feature>
<accession>A0A4D9CX03</accession>
<feature type="compositionally biased region" description="Pro residues" evidence="1">
    <location>
        <begin position="144"/>
        <end position="157"/>
    </location>
</feature>
<reference evidence="2 3" key="1">
    <citation type="submission" date="2019-01" db="EMBL/GenBank/DDBJ databases">
        <title>Nuclear Genome Assembly of the Microalgal Biofuel strain Nannochloropsis salina CCMP1776.</title>
        <authorList>
            <person name="Hovde B."/>
        </authorList>
    </citation>
    <scope>NUCLEOTIDE SEQUENCE [LARGE SCALE GENOMIC DNA]</scope>
    <source>
        <strain evidence="2 3">CCMP1776</strain>
    </source>
</reference>
<feature type="compositionally biased region" description="Basic and acidic residues" evidence="1">
    <location>
        <begin position="270"/>
        <end position="288"/>
    </location>
</feature>
<feature type="compositionally biased region" description="Low complexity" evidence="1">
    <location>
        <begin position="197"/>
        <end position="208"/>
    </location>
</feature>
<feature type="compositionally biased region" description="Basic and acidic residues" evidence="1">
    <location>
        <begin position="492"/>
        <end position="512"/>
    </location>
</feature>
<feature type="region of interest" description="Disordered" evidence="1">
    <location>
        <begin position="13"/>
        <end position="294"/>
    </location>
</feature>
<organism evidence="2 3">
    <name type="scientific">Nannochloropsis salina CCMP1776</name>
    <dbReference type="NCBI Taxonomy" id="1027361"/>
    <lineage>
        <taxon>Eukaryota</taxon>
        <taxon>Sar</taxon>
        <taxon>Stramenopiles</taxon>
        <taxon>Ochrophyta</taxon>
        <taxon>Eustigmatophyceae</taxon>
        <taxon>Eustigmatales</taxon>
        <taxon>Monodopsidaceae</taxon>
        <taxon>Microchloropsis</taxon>
        <taxon>Microchloropsis salina</taxon>
    </lineage>
</organism>
<name>A0A4D9CX03_9STRA</name>
<evidence type="ECO:0000256" key="1">
    <source>
        <dbReference type="SAM" id="MobiDB-lite"/>
    </source>
</evidence>
<gene>
    <name evidence="2" type="ORF">NSK_005635</name>
</gene>
<sequence length="524" mass="56328">MLGMEEVNHLNGALFNQDDGSDGQKMRDVFDTAAPASHRAVESLDESNRQLTATESLQQPPPEETQRHQGPENTVARPSPAPVLPIPQPLPSSPLSAAHPQPPVRLKLKPLPPPSSTASIEPSVASSSTPVNSSSAPLRLKLKPLPPPPPTQPPSHPPSSSSSSGPAFKLKFKIKPPPPPPEELSASKSKFQDIWHSSSSISSPSSSSGEEEEEGEGGREGGRKGGAGPPPPWYPTTRWDALCRKHRKRLPEGREPALRRVSGEVGKQGEGGKEGGREGGREGREGHGGDGLVPTASRHFWLRISTGEAGEAIDSVLNRRRWEEEAEQDVYYSSRGRLQKRSARLSGYQVYDMEAVSSSDDQAAASDEGYETLEEEEEAPEPGGESAWKRRNDAGEVAGLGEGKGAEGGNVEAKKRKRDGCGGSTGERRARGVLDVVRRQMTGELPSSHPASRNKAFALSTLPMEKVLGGRSGEGEAGGVRERESVLGAAPGERRAGEGKVERNKQERDKKTIARIKKLIKYRR</sequence>
<proteinExistence type="predicted"/>
<dbReference type="OrthoDB" id="200023at2759"/>
<feature type="compositionally biased region" description="Low complexity" evidence="1">
    <location>
        <begin position="355"/>
        <end position="367"/>
    </location>
</feature>
<feature type="region of interest" description="Disordered" evidence="1">
    <location>
        <begin position="468"/>
        <end position="515"/>
    </location>
</feature>
<evidence type="ECO:0000313" key="2">
    <source>
        <dbReference type="EMBL" id="TFJ83064.1"/>
    </source>
</evidence>
<feature type="compositionally biased region" description="Polar residues" evidence="1">
    <location>
        <begin position="49"/>
        <end position="58"/>
    </location>
</feature>
<dbReference type="AlphaFoldDB" id="A0A4D9CX03"/>